<keyword evidence="3" id="KW-1185">Reference proteome</keyword>
<proteinExistence type="predicted"/>
<name>A0A4Y2RIP7_ARAVE</name>
<reference evidence="2 3" key="1">
    <citation type="journal article" date="2019" name="Sci. Rep.">
        <title>Orb-weaving spider Araneus ventricosus genome elucidates the spidroin gene catalogue.</title>
        <authorList>
            <person name="Kono N."/>
            <person name="Nakamura H."/>
            <person name="Ohtoshi R."/>
            <person name="Moran D.A.P."/>
            <person name="Shinohara A."/>
            <person name="Yoshida Y."/>
            <person name="Fujiwara M."/>
            <person name="Mori M."/>
            <person name="Tomita M."/>
            <person name="Arakawa K."/>
        </authorList>
    </citation>
    <scope>NUCLEOTIDE SEQUENCE [LARGE SCALE GENOMIC DNA]</scope>
</reference>
<gene>
    <name evidence="2" type="ORF">AVEN_141234_1</name>
</gene>
<dbReference type="EMBL" id="BGPR01017162">
    <property type="protein sequence ID" value="GBN75290.1"/>
    <property type="molecule type" value="Genomic_DNA"/>
</dbReference>
<organism evidence="2 3">
    <name type="scientific">Araneus ventricosus</name>
    <name type="common">Orbweaver spider</name>
    <name type="synonym">Epeira ventricosa</name>
    <dbReference type="NCBI Taxonomy" id="182803"/>
    <lineage>
        <taxon>Eukaryota</taxon>
        <taxon>Metazoa</taxon>
        <taxon>Ecdysozoa</taxon>
        <taxon>Arthropoda</taxon>
        <taxon>Chelicerata</taxon>
        <taxon>Arachnida</taxon>
        <taxon>Araneae</taxon>
        <taxon>Araneomorphae</taxon>
        <taxon>Entelegynae</taxon>
        <taxon>Araneoidea</taxon>
        <taxon>Araneidae</taxon>
        <taxon>Araneus</taxon>
    </lineage>
</organism>
<accession>A0A4Y2RIP7</accession>
<evidence type="ECO:0000256" key="1">
    <source>
        <dbReference type="SAM" id="MobiDB-lite"/>
    </source>
</evidence>
<sequence>MCGWSPLLAAKPRLFEALFSSSDPISPPPPTPASGGTRSGVVDTHFEHPSLLKIPTQKSRVSRMARCKLRKAQEGLLPSLPN</sequence>
<evidence type="ECO:0000313" key="2">
    <source>
        <dbReference type="EMBL" id="GBN75290.1"/>
    </source>
</evidence>
<feature type="region of interest" description="Disordered" evidence="1">
    <location>
        <begin position="20"/>
        <end position="42"/>
    </location>
</feature>
<evidence type="ECO:0000313" key="3">
    <source>
        <dbReference type="Proteomes" id="UP000499080"/>
    </source>
</evidence>
<comment type="caution">
    <text evidence="2">The sequence shown here is derived from an EMBL/GenBank/DDBJ whole genome shotgun (WGS) entry which is preliminary data.</text>
</comment>
<protein>
    <submittedName>
        <fullName evidence="2">Uncharacterized protein</fullName>
    </submittedName>
</protein>
<dbReference type="AlphaFoldDB" id="A0A4Y2RIP7"/>
<dbReference type="Proteomes" id="UP000499080">
    <property type="component" value="Unassembled WGS sequence"/>
</dbReference>